<dbReference type="OrthoDB" id="198474at2157"/>
<proteinExistence type="predicted"/>
<gene>
    <name evidence="2" type="ORF">SAMN05444422_102252</name>
</gene>
<dbReference type="InterPro" id="IPR006311">
    <property type="entry name" value="TAT_signal"/>
</dbReference>
<dbReference type="AlphaFoldDB" id="A0A1I1E6M9"/>
<dbReference type="RefSeq" id="WP_089786000.1">
    <property type="nucleotide sequence ID" value="NZ_FOKW01000002.1"/>
</dbReference>
<evidence type="ECO:0000313" key="3">
    <source>
        <dbReference type="Proteomes" id="UP000199161"/>
    </source>
</evidence>
<dbReference type="Proteomes" id="UP000199161">
    <property type="component" value="Unassembled WGS sequence"/>
</dbReference>
<dbReference type="PROSITE" id="PS51318">
    <property type="entry name" value="TAT"/>
    <property type="match status" value="1"/>
</dbReference>
<accession>A0A1I1E6M9</accession>
<name>A0A1I1E6M9_NATHA</name>
<keyword evidence="3" id="KW-1185">Reference proteome</keyword>
<reference evidence="3" key="1">
    <citation type="submission" date="2016-10" db="EMBL/GenBank/DDBJ databases">
        <authorList>
            <person name="Varghese N."/>
            <person name="Submissions S."/>
        </authorList>
    </citation>
    <scope>NUCLEOTIDE SEQUENCE [LARGE SCALE GENOMIC DNA]</scope>
    <source>
        <strain evidence="3">DSM 13078</strain>
    </source>
</reference>
<dbReference type="EMBL" id="FOKW01000002">
    <property type="protein sequence ID" value="SFB82811.1"/>
    <property type="molecule type" value="Genomic_DNA"/>
</dbReference>
<evidence type="ECO:0000313" key="2">
    <source>
        <dbReference type="EMBL" id="SFB82811.1"/>
    </source>
</evidence>
<sequence length="182" mass="19210">MELTRRDAVAALAALGVGGAAVAGLDRSDWGASGDADARAETVDADRIRETLLAAAEVVYPREVTGIEEFVGAFLEGRLEDPTHATALDETVAKVDELAEAWYGARFATLSAGGRESFLREVGADTADEDPDGTTAERVRYYVVNELLLALYASPTGGELVGIENPQGHPGGMDTYQRGPEP</sequence>
<evidence type="ECO:0000256" key="1">
    <source>
        <dbReference type="SAM" id="MobiDB-lite"/>
    </source>
</evidence>
<feature type="region of interest" description="Disordered" evidence="1">
    <location>
        <begin position="162"/>
        <end position="182"/>
    </location>
</feature>
<organism evidence="2 3">
    <name type="scientific">Natronobacterium haloterrestre</name>
    <name type="common">Halobiforma haloterrestris</name>
    <dbReference type="NCBI Taxonomy" id="148448"/>
    <lineage>
        <taxon>Archaea</taxon>
        <taxon>Methanobacteriati</taxon>
        <taxon>Methanobacteriota</taxon>
        <taxon>Stenosarchaea group</taxon>
        <taxon>Halobacteria</taxon>
        <taxon>Halobacteriales</taxon>
        <taxon>Natrialbaceae</taxon>
        <taxon>Natronobacterium</taxon>
    </lineage>
</organism>
<protein>
    <submittedName>
        <fullName evidence="2">Gluconate 2-dehydrogenase subunit 3</fullName>
    </submittedName>
</protein>
<dbReference type="Pfam" id="PF13618">
    <property type="entry name" value="Gluconate_2-dh3"/>
    <property type="match status" value="1"/>
</dbReference>
<dbReference type="InterPro" id="IPR027056">
    <property type="entry name" value="Gluconate_2DH_su3"/>
</dbReference>